<dbReference type="EMBL" id="JAUTXT010000083">
    <property type="protein sequence ID" value="KAK3669465.1"/>
    <property type="molecule type" value="Genomic_DNA"/>
</dbReference>
<accession>A0AAE0TLP1</accession>
<reference evidence="1" key="1">
    <citation type="submission" date="2023-07" db="EMBL/GenBank/DDBJ databases">
        <title>Black Yeasts Isolated from many extreme environments.</title>
        <authorList>
            <person name="Coleine C."/>
            <person name="Stajich J.E."/>
            <person name="Selbmann L."/>
        </authorList>
    </citation>
    <scope>NUCLEOTIDE SEQUENCE</scope>
    <source>
        <strain evidence="1">CCFEE 5485</strain>
    </source>
</reference>
<protein>
    <submittedName>
        <fullName evidence="1">Uncharacterized protein</fullName>
    </submittedName>
</protein>
<proteinExistence type="predicted"/>
<evidence type="ECO:0000313" key="1">
    <source>
        <dbReference type="EMBL" id="KAK3669465.1"/>
    </source>
</evidence>
<dbReference type="AlphaFoldDB" id="A0AAE0TLP1"/>
<name>A0AAE0TLP1_9PEZI</name>
<dbReference type="Proteomes" id="UP001274830">
    <property type="component" value="Unassembled WGS sequence"/>
</dbReference>
<comment type="caution">
    <text evidence="1">The sequence shown here is derived from an EMBL/GenBank/DDBJ whole genome shotgun (WGS) entry which is preliminary data.</text>
</comment>
<gene>
    <name evidence="1" type="ORF">LTR78_010651</name>
</gene>
<evidence type="ECO:0000313" key="2">
    <source>
        <dbReference type="Proteomes" id="UP001274830"/>
    </source>
</evidence>
<sequence length="171" mass="19212">MGPTRPGLAQSESKGRLFERLGLDKDNASARDTYAKMKQEAIDARERLTTVLANIGVAPPYDHSQISEAALQSEIHYIYQCAPPETRALYVLGHDRDQTPPGNWVIRWMLWHAFRYRDARNRNRKVNRASNGDKGDKGDTEASALGQSVGLICRFQQQQDTLIALKRGSNS</sequence>
<keyword evidence="2" id="KW-1185">Reference proteome</keyword>
<organism evidence="1 2">
    <name type="scientific">Recurvomyces mirabilis</name>
    <dbReference type="NCBI Taxonomy" id="574656"/>
    <lineage>
        <taxon>Eukaryota</taxon>
        <taxon>Fungi</taxon>
        <taxon>Dikarya</taxon>
        <taxon>Ascomycota</taxon>
        <taxon>Pezizomycotina</taxon>
        <taxon>Dothideomycetes</taxon>
        <taxon>Dothideomycetidae</taxon>
        <taxon>Mycosphaerellales</taxon>
        <taxon>Teratosphaeriaceae</taxon>
        <taxon>Recurvomyces</taxon>
    </lineage>
</organism>